<dbReference type="Gene3D" id="2.10.60.10">
    <property type="entry name" value="CD59"/>
    <property type="match status" value="1"/>
</dbReference>
<name>A0A6S7GZE9_PARCT</name>
<sequence>MGERMARSLIVLVLCLTLFSPGDSLVCYTCKYERTLADCLANGVTTCTGEDDACFREEAEILRRHGPRVVSAGCGRSWRSANSCDDRTGKLRCISWCDHNLCNGKHVKLAKIGNSATRVSELHLFLSFISPLLLAYILYFY</sequence>
<keyword evidence="1" id="KW-0732">Signal</keyword>
<dbReference type="PANTHER" id="PTHR10036:SF3">
    <property type="entry name" value="PROTEIN SLEEPLESS-RELATED"/>
    <property type="match status" value="1"/>
</dbReference>
<dbReference type="InterPro" id="IPR016054">
    <property type="entry name" value="LY6_UPA_recep-like"/>
</dbReference>
<reference evidence="4" key="1">
    <citation type="submission" date="2020-04" db="EMBL/GenBank/DDBJ databases">
        <authorList>
            <person name="Alioto T."/>
            <person name="Alioto T."/>
            <person name="Gomez Garrido J."/>
        </authorList>
    </citation>
    <scope>NUCLEOTIDE SEQUENCE</scope>
    <source>
        <strain evidence="4">A484AB</strain>
    </source>
</reference>
<evidence type="ECO:0000313" key="4">
    <source>
        <dbReference type="EMBL" id="CAB3995632.1"/>
    </source>
</evidence>
<proteinExistence type="predicted"/>
<feature type="domain" description="UPAR/Ly6" evidence="3">
    <location>
        <begin position="24"/>
        <end position="104"/>
    </location>
</feature>
<evidence type="ECO:0000256" key="1">
    <source>
        <dbReference type="ARBA" id="ARBA00022729"/>
    </source>
</evidence>
<evidence type="ECO:0000256" key="2">
    <source>
        <dbReference type="ARBA" id="ARBA00023157"/>
    </source>
</evidence>
<organism evidence="4 5">
    <name type="scientific">Paramuricea clavata</name>
    <name type="common">Red gorgonian</name>
    <name type="synonym">Violescent sea-whip</name>
    <dbReference type="NCBI Taxonomy" id="317549"/>
    <lineage>
        <taxon>Eukaryota</taxon>
        <taxon>Metazoa</taxon>
        <taxon>Cnidaria</taxon>
        <taxon>Anthozoa</taxon>
        <taxon>Octocorallia</taxon>
        <taxon>Malacalcyonacea</taxon>
        <taxon>Plexauridae</taxon>
        <taxon>Paramuricea</taxon>
    </lineage>
</organism>
<dbReference type="InterPro" id="IPR045860">
    <property type="entry name" value="Snake_toxin-like_sf"/>
</dbReference>
<dbReference type="AlphaFoldDB" id="A0A6S7GZE9"/>
<gene>
    <name evidence="4" type="ORF">PACLA_8A009221</name>
</gene>
<keyword evidence="5" id="KW-1185">Reference proteome</keyword>
<dbReference type="PANTHER" id="PTHR10036">
    <property type="entry name" value="CD59 GLYCOPROTEIN"/>
    <property type="match status" value="1"/>
</dbReference>
<accession>A0A6S7GZE9</accession>
<protein>
    <recommendedName>
        <fullName evidence="3">UPAR/Ly6 domain-containing protein</fullName>
    </recommendedName>
</protein>
<keyword evidence="2" id="KW-1015">Disulfide bond</keyword>
<dbReference type="Pfam" id="PF00021">
    <property type="entry name" value="UPAR_LY6"/>
    <property type="match status" value="1"/>
</dbReference>
<comment type="caution">
    <text evidence="4">The sequence shown here is derived from an EMBL/GenBank/DDBJ whole genome shotgun (WGS) entry which is preliminary data.</text>
</comment>
<dbReference type="SUPFAM" id="SSF57302">
    <property type="entry name" value="Snake toxin-like"/>
    <property type="match status" value="1"/>
</dbReference>
<evidence type="ECO:0000313" key="5">
    <source>
        <dbReference type="Proteomes" id="UP001152795"/>
    </source>
</evidence>
<evidence type="ECO:0000259" key="3">
    <source>
        <dbReference type="Pfam" id="PF00021"/>
    </source>
</evidence>
<dbReference type="Proteomes" id="UP001152795">
    <property type="component" value="Unassembled WGS sequence"/>
</dbReference>
<dbReference type="EMBL" id="CACRXK020002701">
    <property type="protein sequence ID" value="CAB3995632.1"/>
    <property type="molecule type" value="Genomic_DNA"/>
</dbReference>